<evidence type="ECO:0000313" key="1">
    <source>
        <dbReference type="EMBL" id="KAJ1674199.1"/>
    </source>
</evidence>
<proteinExistence type="predicted"/>
<accession>A0ACC1HJV5</accession>
<organism evidence="1 2">
    <name type="scientific">Spiromyces aspiralis</name>
    <dbReference type="NCBI Taxonomy" id="68401"/>
    <lineage>
        <taxon>Eukaryota</taxon>
        <taxon>Fungi</taxon>
        <taxon>Fungi incertae sedis</taxon>
        <taxon>Zoopagomycota</taxon>
        <taxon>Kickxellomycotina</taxon>
        <taxon>Kickxellomycetes</taxon>
        <taxon>Kickxellales</taxon>
        <taxon>Kickxellaceae</taxon>
        <taxon>Spiromyces</taxon>
    </lineage>
</organism>
<dbReference type="EMBL" id="JAMZIH010006174">
    <property type="protein sequence ID" value="KAJ1674199.1"/>
    <property type="molecule type" value="Genomic_DNA"/>
</dbReference>
<comment type="caution">
    <text evidence="1">The sequence shown here is derived from an EMBL/GenBank/DDBJ whole genome shotgun (WGS) entry which is preliminary data.</text>
</comment>
<sequence>MVYPSSEQHPLFFDTAKKLILVQLIMFGTTSIPPKYSSSAAHKILLQENKEYQTLKSYYSYLDAANILSYVSEHDEIFLQDGNMYLVNKALEAFPRHEVAKIATVYVRLPISRLAGMIHFLALRNKVWSTVEEATLNLIHDMIKRDQIDARVEDVIKDGPTGRFKEKVVVFEPNKKSYGDAHCSRPVHADIIKRESQNMQRLKTYISSITKLQGELQALDQELRRCNAFTSKVCHGDPELRRVPLL</sequence>
<keyword evidence="2" id="KW-1185">Reference proteome</keyword>
<name>A0ACC1HJV5_9FUNG</name>
<gene>
    <name evidence="1" type="ORF">EV182_003764</name>
</gene>
<reference evidence="1" key="1">
    <citation type="submission" date="2022-06" db="EMBL/GenBank/DDBJ databases">
        <title>Phylogenomic reconstructions and comparative analyses of Kickxellomycotina fungi.</title>
        <authorList>
            <person name="Reynolds N.K."/>
            <person name="Stajich J.E."/>
            <person name="Barry K."/>
            <person name="Grigoriev I.V."/>
            <person name="Crous P."/>
            <person name="Smith M.E."/>
        </authorList>
    </citation>
    <scope>NUCLEOTIDE SEQUENCE</scope>
    <source>
        <strain evidence="1">RSA 2271</strain>
    </source>
</reference>
<dbReference type="Proteomes" id="UP001145114">
    <property type="component" value="Unassembled WGS sequence"/>
</dbReference>
<protein>
    <submittedName>
        <fullName evidence="1">Uncharacterized protein</fullName>
    </submittedName>
</protein>
<evidence type="ECO:0000313" key="2">
    <source>
        <dbReference type="Proteomes" id="UP001145114"/>
    </source>
</evidence>